<proteinExistence type="predicted"/>
<evidence type="ECO:0000313" key="2">
    <source>
        <dbReference type="EMBL" id="EGV92610.1"/>
    </source>
</evidence>
<accession>G3H143</accession>
<organism evidence="2 3">
    <name type="scientific">Cricetulus griseus</name>
    <name type="common">Chinese hamster</name>
    <name type="synonym">Cricetulus barabensis griseus</name>
    <dbReference type="NCBI Taxonomy" id="10029"/>
    <lineage>
        <taxon>Eukaryota</taxon>
        <taxon>Metazoa</taxon>
        <taxon>Chordata</taxon>
        <taxon>Craniata</taxon>
        <taxon>Vertebrata</taxon>
        <taxon>Euteleostomi</taxon>
        <taxon>Mammalia</taxon>
        <taxon>Eutheria</taxon>
        <taxon>Euarchontoglires</taxon>
        <taxon>Glires</taxon>
        <taxon>Rodentia</taxon>
        <taxon>Myomorpha</taxon>
        <taxon>Muroidea</taxon>
        <taxon>Cricetidae</taxon>
        <taxon>Cricetinae</taxon>
        <taxon>Cricetulus</taxon>
    </lineage>
</organism>
<dbReference type="EMBL" id="JH000101">
    <property type="protein sequence ID" value="EGV92610.1"/>
    <property type="molecule type" value="Genomic_DNA"/>
</dbReference>
<dbReference type="InParanoid" id="G3H143"/>
<evidence type="ECO:0000256" key="1">
    <source>
        <dbReference type="SAM" id="MobiDB-lite"/>
    </source>
</evidence>
<dbReference type="AlphaFoldDB" id="G3H143"/>
<protein>
    <submittedName>
        <fullName evidence="2">Uncharacterized protein</fullName>
    </submittedName>
</protein>
<evidence type="ECO:0000313" key="3">
    <source>
        <dbReference type="Proteomes" id="UP000001075"/>
    </source>
</evidence>
<dbReference type="Proteomes" id="UP000001075">
    <property type="component" value="Unassembled WGS sequence"/>
</dbReference>
<sequence length="52" mass="5915">MKDSVPLELTLNCKILMVQWLTQQNNYGGVPATEERRRKVRTVQEPGLKASS</sequence>
<reference evidence="3" key="1">
    <citation type="journal article" date="2011" name="Nat. Biotechnol.">
        <title>The genomic sequence of the Chinese hamster ovary (CHO)-K1 cell line.</title>
        <authorList>
            <person name="Xu X."/>
            <person name="Nagarajan H."/>
            <person name="Lewis N.E."/>
            <person name="Pan S."/>
            <person name="Cai Z."/>
            <person name="Liu X."/>
            <person name="Chen W."/>
            <person name="Xie M."/>
            <person name="Wang W."/>
            <person name="Hammond S."/>
            <person name="Andersen M.R."/>
            <person name="Neff N."/>
            <person name="Passarelli B."/>
            <person name="Koh W."/>
            <person name="Fan H.C."/>
            <person name="Wang J."/>
            <person name="Gui Y."/>
            <person name="Lee K.H."/>
            <person name="Betenbaugh M.J."/>
            <person name="Quake S.R."/>
            <person name="Famili I."/>
            <person name="Palsson B.O."/>
            <person name="Wang J."/>
        </authorList>
    </citation>
    <scope>NUCLEOTIDE SEQUENCE [LARGE SCALE GENOMIC DNA]</scope>
    <source>
        <strain evidence="3">CHO K1 cell line</strain>
    </source>
</reference>
<gene>
    <name evidence="2" type="ORF">I79_003867</name>
</gene>
<feature type="region of interest" description="Disordered" evidence="1">
    <location>
        <begin position="30"/>
        <end position="52"/>
    </location>
</feature>
<name>G3H143_CRIGR</name>